<comment type="caution">
    <text evidence="2">The sequence shown here is derived from an EMBL/GenBank/DDBJ whole genome shotgun (WGS) entry which is preliminary data.</text>
</comment>
<name>A0A2P5HY88_DIAHE</name>
<feature type="region of interest" description="Disordered" evidence="1">
    <location>
        <begin position="72"/>
        <end position="92"/>
    </location>
</feature>
<accession>A0A2P5HY88</accession>
<evidence type="ECO:0000256" key="1">
    <source>
        <dbReference type="SAM" id="MobiDB-lite"/>
    </source>
</evidence>
<dbReference type="AlphaFoldDB" id="A0A2P5HY88"/>
<evidence type="ECO:0000313" key="3">
    <source>
        <dbReference type="Proteomes" id="UP000094444"/>
    </source>
</evidence>
<evidence type="ECO:0000313" key="2">
    <source>
        <dbReference type="EMBL" id="POS75218.1"/>
    </source>
</evidence>
<organism evidence="2 3">
    <name type="scientific">Diaporthe helianthi</name>
    <dbReference type="NCBI Taxonomy" id="158607"/>
    <lineage>
        <taxon>Eukaryota</taxon>
        <taxon>Fungi</taxon>
        <taxon>Dikarya</taxon>
        <taxon>Ascomycota</taxon>
        <taxon>Pezizomycotina</taxon>
        <taxon>Sordariomycetes</taxon>
        <taxon>Sordariomycetidae</taxon>
        <taxon>Diaporthales</taxon>
        <taxon>Diaporthaceae</taxon>
        <taxon>Diaporthe</taxon>
    </lineage>
</organism>
<sequence length="92" mass="10032">MTPPAKPWTLLGGLGQHDTRVQHFNHLSHRDALTYLGSLSRSCRCLPIVQGRGYVHSAVLDSVTTYQRACPESRPSGCPVSSTLIRDALSDS</sequence>
<dbReference type="InParanoid" id="A0A2P5HY88"/>
<keyword evidence="3" id="KW-1185">Reference proteome</keyword>
<dbReference type="Proteomes" id="UP000094444">
    <property type="component" value="Unassembled WGS sequence"/>
</dbReference>
<dbReference type="EMBL" id="MAVT02000515">
    <property type="protein sequence ID" value="POS75218.1"/>
    <property type="molecule type" value="Genomic_DNA"/>
</dbReference>
<gene>
    <name evidence="2" type="ORF">DHEL01_v206387</name>
</gene>
<protein>
    <submittedName>
        <fullName evidence="2">Uncharacterized protein</fullName>
    </submittedName>
</protein>
<proteinExistence type="predicted"/>
<reference evidence="2" key="1">
    <citation type="submission" date="2017-09" db="EMBL/GenBank/DDBJ databases">
        <title>Polyketide synthases of a Diaporthe helianthi virulent isolate.</title>
        <authorList>
            <person name="Baroncelli R."/>
        </authorList>
    </citation>
    <scope>NUCLEOTIDE SEQUENCE [LARGE SCALE GENOMIC DNA]</scope>
    <source>
        <strain evidence="2">7/96</strain>
    </source>
</reference>